<dbReference type="InterPro" id="IPR004919">
    <property type="entry name" value="GmrSD_N"/>
</dbReference>
<reference evidence="3" key="3">
    <citation type="submission" date="2020-07" db="EMBL/GenBank/DDBJ databases">
        <authorList>
            <person name="Yang C."/>
        </authorList>
    </citation>
    <scope>NUCLEOTIDE SEQUENCE</scope>
    <source>
        <strain evidence="3">Cx-624</strain>
    </source>
</reference>
<reference evidence="6" key="2">
    <citation type="submission" date="2020-07" db="EMBL/GenBank/DDBJ databases">
        <title>Flavobacterium sp. xlx-214.</title>
        <authorList>
            <person name="Yang C."/>
        </authorList>
    </citation>
    <scope>NUCLEOTIDE SEQUENCE [LARGE SCALE GENOMIC DNA]</scope>
    <source>
        <strain evidence="6">CX-624</strain>
    </source>
</reference>
<protein>
    <submittedName>
        <fullName evidence="4">DUF262 domain-containing protein</fullName>
    </submittedName>
</protein>
<feature type="domain" description="GmrSD restriction endonucleases N-terminal" evidence="1">
    <location>
        <begin position="15"/>
        <end position="225"/>
    </location>
</feature>
<dbReference type="RefSeq" id="WP_181885733.1">
    <property type="nucleotide sequence ID" value="NZ_CP059472.1"/>
</dbReference>
<dbReference type="InterPro" id="IPR011089">
    <property type="entry name" value="GmrSD_C"/>
</dbReference>
<dbReference type="PANTHER" id="PTHR35149">
    <property type="entry name" value="SLL5132 PROTEIN"/>
    <property type="match status" value="1"/>
</dbReference>
<evidence type="ECO:0000313" key="6">
    <source>
        <dbReference type="Proteomes" id="UP000539710"/>
    </source>
</evidence>
<keyword evidence="6" id="KW-1185">Reference proteome</keyword>
<dbReference type="EMBL" id="JACEUX010000001">
    <property type="protein sequence ID" value="MBA5245606.1"/>
    <property type="molecule type" value="Genomic_DNA"/>
</dbReference>
<evidence type="ECO:0000313" key="3">
    <source>
        <dbReference type="EMBL" id="MBA5245606.1"/>
    </source>
</evidence>
<feature type="domain" description="GmrSD restriction endonucleases C-terminal" evidence="2">
    <location>
        <begin position="499"/>
        <end position="551"/>
    </location>
</feature>
<dbReference type="PANTHER" id="PTHR35149:SF1">
    <property type="entry name" value="DUF5655 DOMAIN-CONTAINING PROTEIN"/>
    <property type="match status" value="1"/>
</dbReference>
<dbReference type="EMBL" id="CP059472">
    <property type="protein sequence ID" value="QMS98984.1"/>
    <property type="molecule type" value="Genomic_DNA"/>
</dbReference>
<name>A0A7D7LN47_9FLAO</name>
<proteinExistence type="predicted"/>
<dbReference type="AlphaFoldDB" id="A0A7D7LN47"/>
<reference evidence="4 5" key="1">
    <citation type="submission" date="2020-07" db="EMBL/GenBank/DDBJ databases">
        <title>Chryseobacterium sp.cx-624.</title>
        <authorList>
            <person name="Yang C."/>
        </authorList>
    </citation>
    <scope>NUCLEOTIDE SEQUENCE [LARGE SCALE GENOMIC DNA]</scope>
    <source>
        <strain evidence="4">Cx-624</strain>
        <strain evidence="5">cx-624</strain>
    </source>
</reference>
<evidence type="ECO:0000313" key="4">
    <source>
        <dbReference type="EMBL" id="QMS98984.1"/>
    </source>
</evidence>
<sequence>MTIENNLEISELLSLSDIEKRCPSIIYYIADYQRGYRWQKIHVLQLLKDIAENPAGKTYCLQPVMVARDLQNNEKYEVIDGQQRITTVFIILKVLEKMGVSRTPLQIEYATRISCIAFLKNINIHDLVFDESQIDKQWNLLPEDQKNVDNYNIFSAYQNTAQWLHDKHKSGRDFLNEFHSKLLHDLKVIWYPVLVNETSNAKKLFRDLNSGKIRLTSADLIRALFVLNFQNGKENIAQRNQNKTEFSNQWNLIERNLNNDSLWFFITSGTEEKYLTRIGLLFDIVTESPDENIYTSYLKYAEKKTALEWQKIVDIFQKTKEWYNHEKYYHRIGFLVNSGLNSFYEIANTYLKEYHNKPKSEFYNYLNEMVLDYIKINNSDAINYKKNRVACRNILMLYNILLHEKDFPGQKFPFDKYVNESWSLEHIHPQNPQDFKSLDDLKFWLEDTLKILSNKDKTELDENAALPIINIINNLLENFFEYTSYTEKLREKVREIRDSVENETRVHSIGNLALLDKGTNSRIGNGVFRDKRDAVLKIVKVTEENKRLELEKNYVPYGTTNCFLKRHTSKDTLQNEYWSENDMEHYAENVKMILNGCK</sequence>
<evidence type="ECO:0000259" key="1">
    <source>
        <dbReference type="Pfam" id="PF03235"/>
    </source>
</evidence>
<organism evidence="4 5">
    <name type="scientific">Marnyiella aurantia</name>
    <dbReference type="NCBI Taxonomy" id="2758037"/>
    <lineage>
        <taxon>Bacteria</taxon>
        <taxon>Pseudomonadati</taxon>
        <taxon>Bacteroidota</taxon>
        <taxon>Flavobacteriia</taxon>
        <taxon>Flavobacteriales</taxon>
        <taxon>Weeksellaceae</taxon>
        <taxon>Marnyiella</taxon>
    </lineage>
</organism>
<dbReference type="KEGG" id="cbau:H1R16_02955"/>
<evidence type="ECO:0000259" key="2">
    <source>
        <dbReference type="Pfam" id="PF07510"/>
    </source>
</evidence>
<gene>
    <name evidence="4" type="ORF">H1R16_02955</name>
    <name evidence="3" type="ORF">H2507_00320</name>
</gene>
<dbReference type="Pfam" id="PF07510">
    <property type="entry name" value="GmrSD_C"/>
    <property type="match status" value="1"/>
</dbReference>
<dbReference type="Proteomes" id="UP000515349">
    <property type="component" value="Chromosome"/>
</dbReference>
<dbReference type="Proteomes" id="UP000539710">
    <property type="component" value="Unassembled WGS sequence"/>
</dbReference>
<evidence type="ECO:0000313" key="5">
    <source>
        <dbReference type="Proteomes" id="UP000515349"/>
    </source>
</evidence>
<accession>A0A7D7LN47</accession>
<dbReference type="Pfam" id="PF03235">
    <property type="entry name" value="GmrSD_N"/>
    <property type="match status" value="1"/>
</dbReference>